<accession>A0AAD4NWG6</accession>
<dbReference type="AlphaFoldDB" id="A0AAD4NWG6"/>
<organism evidence="1 2">
    <name type="scientific">Perilla frutescens var. hirtella</name>
    <name type="common">Perilla citriodora</name>
    <name type="synonym">Perilla setoyensis</name>
    <dbReference type="NCBI Taxonomy" id="608512"/>
    <lineage>
        <taxon>Eukaryota</taxon>
        <taxon>Viridiplantae</taxon>
        <taxon>Streptophyta</taxon>
        <taxon>Embryophyta</taxon>
        <taxon>Tracheophyta</taxon>
        <taxon>Spermatophyta</taxon>
        <taxon>Magnoliopsida</taxon>
        <taxon>eudicotyledons</taxon>
        <taxon>Gunneridae</taxon>
        <taxon>Pentapetalae</taxon>
        <taxon>asterids</taxon>
        <taxon>lamiids</taxon>
        <taxon>Lamiales</taxon>
        <taxon>Lamiaceae</taxon>
        <taxon>Nepetoideae</taxon>
        <taxon>Elsholtzieae</taxon>
        <taxon>Perilla</taxon>
    </lineage>
</organism>
<evidence type="ECO:0000313" key="2">
    <source>
        <dbReference type="Proteomes" id="UP001190926"/>
    </source>
</evidence>
<evidence type="ECO:0000313" key="1">
    <source>
        <dbReference type="EMBL" id="KAH6755711.1"/>
    </source>
</evidence>
<dbReference type="Proteomes" id="UP001190926">
    <property type="component" value="Unassembled WGS sequence"/>
</dbReference>
<name>A0AAD4NWG6_PERFH</name>
<dbReference type="EMBL" id="SDAM02029589">
    <property type="protein sequence ID" value="KAH6755711.1"/>
    <property type="molecule type" value="Genomic_DNA"/>
</dbReference>
<keyword evidence="2" id="KW-1185">Reference proteome</keyword>
<protein>
    <submittedName>
        <fullName evidence="1">Uncharacterized protein</fullName>
    </submittedName>
</protein>
<sequence>MSSSGGANEAKWSVFEDVKSSISAAPEALMDDINAAISALEYARAASFLQYLQPPSTYSKPKTLLKT</sequence>
<reference evidence="1 2" key="1">
    <citation type="journal article" date="2021" name="Nat. Commun.">
        <title>Incipient diploidization of the medicinal plant Perilla within 10,000 years.</title>
        <authorList>
            <person name="Zhang Y."/>
            <person name="Shen Q."/>
            <person name="Leng L."/>
            <person name="Zhang D."/>
            <person name="Chen S."/>
            <person name="Shi Y."/>
            <person name="Ning Z."/>
            <person name="Chen S."/>
        </authorList>
    </citation>
    <scope>NUCLEOTIDE SEQUENCE [LARGE SCALE GENOMIC DNA]</scope>
    <source>
        <strain evidence="2">cv. PC099</strain>
    </source>
</reference>
<gene>
    <name evidence="1" type="ORF">C2S53_009973</name>
</gene>
<comment type="caution">
    <text evidence="1">The sequence shown here is derived from an EMBL/GenBank/DDBJ whole genome shotgun (WGS) entry which is preliminary data.</text>
</comment>
<proteinExistence type="predicted"/>